<dbReference type="EMBL" id="HACG01040254">
    <property type="protein sequence ID" value="CEK87119.1"/>
    <property type="molecule type" value="Transcribed_RNA"/>
</dbReference>
<name>A0A0B7B1A5_9EUPU</name>
<reference evidence="2" key="1">
    <citation type="submission" date="2014-12" db="EMBL/GenBank/DDBJ databases">
        <title>Insight into the proteome of Arion vulgaris.</title>
        <authorList>
            <person name="Aradska J."/>
            <person name="Bulat T."/>
            <person name="Smidak R."/>
            <person name="Sarate P."/>
            <person name="Gangsoo J."/>
            <person name="Sialana F."/>
            <person name="Bilban M."/>
            <person name="Lubec G."/>
        </authorList>
    </citation>
    <scope>NUCLEOTIDE SEQUENCE</scope>
    <source>
        <tissue evidence="2">Skin</tissue>
    </source>
</reference>
<protein>
    <submittedName>
        <fullName evidence="2">Uncharacterized protein</fullName>
    </submittedName>
</protein>
<sequence>TEPQQAERYSTAEKEKEHNSLRYRTQKNETQSHRTQQTDTTIIYPNVNLSTTDSYYC</sequence>
<feature type="non-terminal residue" evidence="2">
    <location>
        <position position="1"/>
    </location>
</feature>
<feature type="region of interest" description="Disordered" evidence="1">
    <location>
        <begin position="1"/>
        <end position="41"/>
    </location>
</feature>
<evidence type="ECO:0000313" key="2">
    <source>
        <dbReference type="EMBL" id="CEK87119.1"/>
    </source>
</evidence>
<accession>A0A0B7B1A5</accession>
<dbReference type="AlphaFoldDB" id="A0A0B7B1A5"/>
<gene>
    <name evidence="2" type="primary">ORF157439</name>
</gene>
<proteinExistence type="predicted"/>
<evidence type="ECO:0000256" key="1">
    <source>
        <dbReference type="SAM" id="MobiDB-lite"/>
    </source>
</evidence>
<organism evidence="2">
    <name type="scientific">Arion vulgaris</name>
    <dbReference type="NCBI Taxonomy" id="1028688"/>
    <lineage>
        <taxon>Eukaryota</taxon>
        <taxon>Metazoa</taxon>
        <taxon>Spiralia</taxon>
        <taxon>Lophotrochozoa</taxon>
        <taxon>Mollusca</taxon>
        <taxon>Gastropoda</taxon>
        <taxon>Heterobranchia</taxon>
        <taxon>Euthyneura</taxon>
        <taxon>Panpulmonata</taxon>
        <taxon>Eupulmonata</taxon>
        <taxon>Stylommatophora</taxon>
        <taxon>Helicina</taxon>
        <taxon>Arionoidea</taxon>
        <taxon>Arionidae</taxon>
        <taxon>Arion</taxon>
    </lineage>
</organism>
<feature type="compositionally biased region" description="Basic and acidic residues" evidence="1">
    <location>
        <begin position="10"/>
        <end position="32"/>
    </location>
</feature>